<reference evidence="6" key="1">
    <citation type="submission" date="2016-11" db="UniProtKB">
        <authorList>
            <consortium name="WormBaseParasite"/>
        </authorList>
    </citation>
    <scope>IDENTIFICATION</scope>
</reference>
<keyword evidence="5" id="KW-1185">Reference proteome</keyword>
<evidence type="ECO:0000313" key="5">
    <source>
        <dbReference type="Proteomes" id="UP000095281"/>
    </source>
</evidence>
<organism evidence="5 6">
    <name type="scientific">Meloidogyne hapla</name>
    <name type="common">Root-knot nematode worm</name>
    <dbReference type="NCBI Taxonomy" id="6305"/>
    <lineage>
        <taxon>Eukaryota</taxon>
        <taxon>Metazoa</taxon>
        <taxon>Ecdysozoa</taxon>
        <taxon>Nematoda</taxon>
        <taxon>Chromadorea</taxon>
        <taxon>Rhabditida</taxon>
        <taxon>Tylenchina</taxon>
        <taxon>Tylenchomorpha</taxon>
        <taxon>Tylenchoidea</taxon>
        <taxon>Meloidogynidae</taxon>
        <taxon>Meloidogyninae</taxon>
        <taxon>Meloidogyne</taxon>
    </lineage>
</organism>
<keyword evidence="2" id="KW-0501">Molybdenum cofactor biosynthesis</keyword>
<evidence type="ECO:0000256" key="2">
    <source>
        <dbReference type="ARBA" id="ARBA00023150"/>
    </source>
</evidence>
<dbReference type="Gene3D" id="3.30.70.640">
    <property type="entry name" value="Molybdopterin cofactor biosynthesis C (MoaC) domain"/>
    <property type="match status" value="1"/>
</dbReference>
<dbReference type="GO" id="GO:0006777">
    <property type="term" value="P:Mo-molybdopterin cofactor biosynthetic process"/>
    <property type="evidence" value="ECO:0007669"/>
    <property type="project" value="UniProtKB-KW"/>
</dbReference>
<dbReference type="Pfam" id="PF01967">
    <property type="entry name" value="MoaC"/>
    <property type="match status" value="1"/>
</dbReference>
<dbReference type="InterPro" id="IPR002820">
    <property type="entry name" value="Mopterin_CF_biosynth-C_dom"/>
</dbReference>
<evidence type="ECO:0000259" key="4">
    <source>
        <dbReference type="Pfam" id="PF01967"/>
    </source>
</evidence>
<protein>
    <submittedName>
        <fullName evidence="6">MoaC domain-containing protein</fullName>
    </submittedName>
</protein>
<name>A0A1I8BX18_MELHA</name>
<dbReference type="SUPFAM" id="SSF55040">
    <property type="entry name" value="Molybdenum cofactor biosynthesis protein C, MoaC"/>
    <property type="match status" value="1"/>
</dbReference>
<accession>A0A1I8BX18</accession>
<dbReference type="Proteomes" id="UP000095281">
    <property type="component" value="Unplaced"/>
</dbReference>
<feature type="domain" description="Molybdopterin cofactor biosynthesis C (MoaC)" evidence="4">
    <location>
        <begin position="1"/>
        <end position="138"/>
    </location>
</feature>
<keyword evidence="3" id="KW-0812">Transmembrane</keyword>
<keyword evidence="3" id="KW-0472">Membrane</keyword>
<dbReference type="UniPathway" id="UPA00344"/>
<feature type="transmembrane region" description="Helical" evidence="3">
    <location>
        <begin position="14"/>
        <end position="32"/>
    </location>
</feature>
<dbReference type="OMA" id="VARNNGW"/>
<keyword evidence="3" id="KW-1133">Transmembrane helix</keyword>
<sequence>MVDVGNKLPSFERIAIALAIINFPFGILDNLLENKNKKGDIFAVSRIAGILAAKQTFQLIPLCHQIPLSSVRIYFRIDRLNNKIIVLCRAKAVEAKTGVEMEAMVGCSLAALTIYDMTKSASLGIKIASIELLGKKGGKRDFGQTEIEVDEKEGII</sequence>
<evidence type="ECO:0000313" key="6">
    <source>
        <dbReference type="WBParaSite" id="MhA1_Contig762.frz3.gene6"/>
    </source>
</evidence>
<evidence type="ECO:0000256" key="1">
    <source>
        <dbReference type="ARBA" id="ARBA00005046"/>
    </source>
</evidence>
<dbReference type="InterPro" id="IPR036522">
    <property type="entry name" value="MoaC_sf"/>
</dbReference>
<dbReference type="WBParaSite" id="MhA1_Contig762.frz3.gene6">
    <property type="protein sequence ID" value="MhA1_Contig762.frz3.gene6"/>
    <property type="gene ID" value="MhA1_Contig762.frz3.gene6"/>
</dbReference>
<comment type="pathway">
    <text evidence="1">Cofactor biosynthesis; molybdopterin biosynthesis.</text>
</comment>
<evidence type="ECO:0000256" key="3">
    <source>
        <dbReference type="SAM" id="Phobius"/>
    </source>
</evidence>
<dbReference type="AlphaFoldDB" id="A0A1I8BX18"/>
<proteinExistence type="predicted"/>